<dbReference type="AlphaFoldDB" id="A0AAD9N4X7"/>
<keyword evidence="8" id="KW-1185">Reference proteome</keyword>
<dbReference type="SUPFAM" id="SSF103473">
    <property type="entry name" value="MFS general substrate transporter"/>
    <property type="match status" value="1"/>
</dbReference>
<reference evidence="7" key="1">
    <citation type="journal article" date="2023" name="Mol. Biol. Evol.">
        <title>Third-Generation Sequencing Reveals the Adaptive Role of the Epigenome in Three Deep-Sea Polychaetes.</title>
        <authorList>
            <person name="Perez M."/>
            <person name="Aroh O."/>
            <person name="Sun Y."/>
            <person name="Lan Y."/>
            <person name="Juniper S.K."/>
            <person name="Young C.R."/>
            <person name="Angers B."/>
            <person name="Qian P.Y."/>
        </authorList>
    </citation>
    <scope>NUCLEOTIDE SEQUENCE</scope>
    <source>
        <strain evidence="7">P08H-3</strain>
    </source>
</reference>
<keyword evidence="4 5" id="KW-0472">Membrane</keyword>
<evidence type="ECO:0000313" key="8">
    <source>
        <dbReference type="Proteomes" id="UP001208570"/>
    </source>
</evidence>
<dbReference type="InterPro" id="IPR005828">
    <property type="entry name" value="MFS_sugar_transport-like"/>
</dbReference>
<accession>A0AAD9N4X7</accession>
<dbReference type="GO" id="GO:0022857">
    <property type="term" value="F:transmembrane transporter activity"/>
    <property type="evidence" value="ECO:0007669"/>
    <property type="project" value="InterPro"/>
</dbReference>
<dbReference type="PROSITE" id="PS50850">
    <property type="entry name" value="MFS"/>
    <property type="match status" value="1"/>
</dbReference>
<protein>
    <recommendedName>
        <fullName evidence="6">Major facilitator superfamily (MFS) profile domain-containing protein</fullName>
    </recommendedName>
</protein>
<feature type="transmembrane region" description="Helical" evidence="5">
    <location>
        <begin position="76"/>
        <end position="99"/>
    </location>
</feature>
<organism evidence="7 8">
    <name type="scientific">Paralvinella palmiformis</name>
    <dbReference type="NCBI Taxonomy" id="53620"/>
    <lineage>
        <taxon>Eukaryota</taxon>
        <taxon>Metazoa</taxon>
        <taxon>Spiralia</taxon>
        <taxon>Lophotrochozoa</taxon>
        <taxon>Annelida</taxon>
        <taxon>Polychaeta</taxon>
        <taxon>Sedentaria</taxon>
        <taxon>Canalipalpata</taxon>
        <taxon>Terebellida</taxon>
        <taxon>Terebelliformia</taxon>
        <taxon>Alvinellidae</taxon>
        <taxon>Paralvinella</taxon>
    </lineage>
</organism>
<evidence type="ECO:0000256" key="5">
    <source>
        <dbReference type="SAM" id="Phobius"/>
    </source>
</evidence>
<feature type="transmembrane region" description="Helical" evidence="5">
    <location>
        <begin position="105"/>
        <end position="124"/>
    </location>
</feature>
<evidence type="ECO:0000256" key="3">
    <source>
        <dbReference type="ARBA" id="ARBA00022989"/>
    </source>
</evidence>
<feature type="transmembrane region" description="Helical" evidence="5">
    <location>
        <begin position="271"/>
        <end position="292"/>
    </location>
</feature>
<sequence>MIGGLLFGTLSDMFGRKPFVLLTLYAQIGIGVWIAFASNYILFVLLRFGQGILMQGLQTTSIVLIMELFQHKYSAIVGSVFEVFWGIGVMWLALIAYLLKNWQHIQLTVALSSIVTVFYIWLIPESMRWLVLHRKHGKAEKVLAKAARFNKVVLPSDPLKLRTLPNGTDKTGCNEFLLEDVDERSTERKTSHLCSGCNLLDMFRLNELRRCSLIQFYIWFVVTASYYGLSLRLSSFAGDRYLNFFYGGLCELPAYCVAWIILTRFGRRGPLIFYLVVGGITGVTAGVTSRVFEMAPSLAYLAWIPTTMAVLSRVSMAGCFSILWLYSSELYPTVIRNMGIGACTFWMRVGAMVSPQILLLGDVTYPFLPVILFGILCLVAGGLTLLLPETINTKLPETFGDIKQTTRKNTRPISGDDGAKKIYTSR</sequence>
<proteinExistence type="predicted"/>
<keyword evidence="2 5" id="KW-0812">Transmembrane</keyword>
<keyword evidence="3 5" id="KW-1133">Transmembrane helix</keyword>
<dbReference type="InterPro" id="IPR020846">
    <property type="entry name" value="MFS_dom"/>
</dbReference>
<gene>
    <name evidence="7" type="ORF">LSH36_236g03011</name>
</gene>
<evidence type="ECO:0000256" key="4">
    <source>
        <dbReference type="ARBA" id="ARBA00023136"/>
    </source>
</evidence>
<dbReference type="EMBL" id="JAODUP010000236">
    <property type="protein sequence ID" value="KAK2155588.1"/>
    <property type="molecule type" value="Genomic_DNA"/>
</dbReference>
<feature type="transmembrane region" description="Helical" evidence="5">
    <location>
        <begin position="367"/>
        <end position="387"/>
    </location>
</feature>
<feature type="transmembrane region" description="Helical" evidence="5">
    <location>
        <begin position="338"/>
        <end position="361"/>
    </location>
</feature>
<dbReference type="Proteomes" id="UP001208570">
    <property type="component" value="Unassembled WGS sequence"/>
</dbReference>
<dbReference type="InterPro" id="IPR036259">
    <property type="entry name" value="MFS_trans_sf"/>
</dbReference>
<dbReference type="Gene3D" id="1.20.1250.20">
    <property type="entry name" value="MFS general substrate transporter like domains"/>
    <property type="match status" value="1"/>
</dbReference>
<dbReference type="PANTHER" id="PTHR24064">
    <property type="entry name" value="SOLUTE CARRIER FAMILY 22 MEMBER"/>
    <property type="match status" value="1"/>
</dbReference>
<feature type="transmembrane region" description="Helical" evidence="5">
    <location>
        <begin position="241"/>
        <end position="262"/>
    </location>
</feature>
<evidence type="ECO:0000313" key="7">
    <source>
        <dbReference type="EMBL" id="KAK2155588.1"/>
    </source>
</evidence>
<evidence type="ECO:0000256" key="2">
    <source>
        <dbReference type="ARBA" id="ARBA00022692"/>
    </source>
</evidence>
<feature type="domain" description="Major facilitator superfamily (MFS) profile" evidence="6">
    <location>
        <begin position="1"/>
        <end position="392"/>
    </location>
</feature>
<name>A0AAD9N4X7_9ANNE</name>
<comment type="caution">
    <text evidence="7">The sequence shown here is derived from an EMBL/GenBank/DDBJ whole genome shotgun (WGS) entry which is preliminary data.</text>
</comment>
<comment type="subcellular location">
    <subcellularLocation>
        <location evidence="1">Membrane</location>
        <topology evidence="1">Multi-pass membrane protein</topology>
    </subcellularLocation>
</comment>
<dbReference type="Pfam" id="PF00083">
    <property type="entry name" value="Sugar_tr"/>
    <property type="match status" value="1"/>
</dbReference>
<feature type="transmembrane region" description="Helical" evidence="5">
    <location>
        <begin position="20"/>
        <end position="46"/>
    </location>
</feature>
<evidence type="ECO:0000259" key="6">
    <source>
        <dbReference type="PROSITE" id="PS50850"/>
    </source>
</evidence>
<evidence type="ECO:0000256" key="1">
    <source>
        <dbReference type="ARBA" id="ARBA00004141"/>
    </source>
</evidence>
<feature type="transmembrane region" description="Helical" evidence="5">
    <location>
        <begin position="298"/>
        <end position="326"/>
    </location>
</feature>
<dbReference type="GO" id="GO:0016020">
    <property type="term" value="C:membrane"/>
    <property type="evidence" value="ECO:0007669"/>
    <property type="project" value="UniProtKB-SubCell"/>
</dbReference>
<feature type="transmembrane region" description="Helical" evidence="5">
    <location>
        <begin position="211"/>
        <end position="229"/>
    </location>
</feature>